<dbReference type="Proteomes" id="UP000195331">
    <property type="component" value="Chromosome"/>
</dbReference>
<evidence type="ECO:0008006" key="3">
    <source>
        <dbReference type="Google" id="ProtNLM"/>
    </source>
</evidence>
<dbReference type="KEGG" id="mdx:BTO20_18070"/>
<sequence length="196" mass="21463">MLMIALPQALWCGSEQVEFTEHRHYGDGMARSFDVSVQSDAGLAEILRAFGDRDYWHARLAAYAGAGATLDRLAVDAAGSAMVTVTLRLLRDRLPALVTQLYPGDLTMVRNETWRPDSSDVVRGDIRVAVPGAPVSAHGRATLTPRAAGSQLVCRTTVRVAVPFVGGKLEDYLGRQFRDGMPAIQHFTAQWIAERR</sequence>
<reference evidence="1 2" key="1">
    <citation type="submission" date="2017-04" db="EMBL/GenBank/DDBJ databases">
        <title>Whole Genome Sequence of 1,4-Dioxane Degrading Bacterium Mycobacterium dioxanotrophicus PH-06.</title>
        <authorList>
            <person name="He Y."/>
        </authorList>
    </citation>
    <scope>NUCLEOTIDE SEQUENCE [LARGE SCALE GENOMIC DNA]</scope>
    <source>
        <strain evidence="1 2">PH-06</strain>
    </source>
</reference>
<dbReference type="AlphaFoldDB" id="A0A1Y0C4V3"/>
<accession>A0A1Y0C4V3</accession>
<dbReference type="InterPro" id="IPR019639">
    <property type="entry name" value="DUF2505"/>
</dbReference>
<dbReference type="EMBL" id="CP020809">
    <property type="protein sequence ID" value="ART70219.1"/>
    <property type="molecule type" value="Genomic_DNA"/>
</dbReference>
<keyword evidence="2" id="KW-1185">Reference proteome</keyword>
<dbReference type="Pfam" id="PF10698">
    <property type="entry name" value="DUF2505"/>
    <property type="match status" value="1"/>
</dbReference>
<evidence type="ECO:0000313" key="2">
    <source>
        <dbReference type="Proteomes" id="UP000195331"/>
    </source>
</evidence>
<gene>
    <name evidence="1" type="ORF">BTO20_18070</name>
</gene>
<proteinExistence type="predicted"/>
<name>A0A1Y0C4V3_9MYCO</name>
<organism evidence="1 2">
    <name type="scientific">Mycobacterium dioxanotrophicus</name>
    <dbReference type="NCBI Taxonomy" id="482462"/>
    <lineage>
        <taxon>Bacteria</taxon>
        <taxon>Bacillati</taxon>
        <taxon>Actinomycetota</taxon>
        <taxon>Actinomycetes</taxon>
        <taxon>Mycobacteriales</taxon>
        <taxon>Mycobacteriaceae</taxon>
        <taxon>Mycobacterium</taxon>
    </lineage>
</organism>
<evidence type="ECO:0000313" key="1">
    <source>
        <dbReference type="EMBL" id="ART70219.1"/>
    </source>
</evidence>
<protein>
    <recommendedName>
        <fullName evidence="3">DUF2505 domain-containing protein</fullName>
    </recommendedName>
</protein>